<dbReference type="GO" id="GO:0015074">
    <property type="term" value="P:DNA integration"/>
    <property type="evidence" value="ECO:0007669"/>
    <property type="project" value="InterPro"/>
</dbReference>
<proteinExistence type="predicted"/>
<dbReference type="InParanoid" id="A0A669DG53"/>
<evidence type="ECO:0000259" key="2">
    <source>
        <dbReference type="PROSITE" id="PS50994"/>
    </source>
</evidence>
<organism evidence="3 4">
    <name type="scientific">Oreochromis niloticus</name>
    <name type="common">Nile tilapia</name>
    <name type="synonym">Tilapia nilotica</name>
    <dbReference type="NCBI Taxonomy" id="8128"/>
    <lineage>
        <taxon>Eukaryota</taxon>
        <taxon>Metazoa</taxon>
        <taxon>Chordata</taxon>
        <taxon>Craniata</taxon>
        <taxon>Vertebrata</taxon>
        <taxon>Euteleostomi</taxon>
        <taxon>Actinopterygii</taxon>
        <taxon>Neopterygii</taxon>
        <taxon>Teleostei</taxon>
        <taxon>Neoteleostei</taxon>
        <taxon>Acanthomorphata</taxon>
        <taxon>Ovalentaria</taxon>
        <taxon>Cichlomorphae</taxon>
        <taxon>Cichliformes</taxon>
        <taxon>Cichlidae</taxon>
        <taxon>African cichlids</taxon>
        <taxon>Pseudocrenilabrinae</taxon>
        <taxon>Oreochromini</taxon>
        <taxon>Oreochromis</taxon>
    </lineage>
</organism>
<dbReference type="GeneTree" id="ENSGT01050000244855"/>
<dbReference type="Proteomes" id="UP000005207">
    <property type="component" value="Linkage group LG4"/>
</dbReference>
<evidence type="ECO:0000313" key="4">
    <source>
        <dbReference type="Proteomes" id="UP000005207"/>
    </source>
</evidence>
<dbReference type="SUPFAM" id="SSF53098">
    <property type="entry name" value="Ribonuclease H-like"/>
    <property type="match status" value="1"/>
</dbReference>
<dbReference type="PROSITE" id="PS50994">
    <property type="entry name" value="INTEGRASE"/>
    <property type="match status" value="1"/>
</dbReference>
<name>A0A669DG53_ORENI</name>
<evidence type="ECO:0000256" key="1">
    <source>
        <dbReference type="ARBA" id="ARBA00039658"/>
    </source>
</evidence>
<feature type="domain" description="Integrase catalytic" evidence="2">
    <location>
        <begin position="242"/>
        <end position="384"/>
    </location>
</feature>
<dbReference type="InterPro" id="IPR001584">
    <property type="entry name" value="Integrase_cat-core"/>
</dbReference>
<protein>
    <recommendedName>
        <fullName evidence="1">Gypsy retrotransposon integrase-like protein 1</fullName>
    </recommendedName>
</protein>
<keyword evidence="4" id="KW-1185">Reference proteome</keyword>
<dbReference type="Pfam" id="PF00665">
    <property type="entry name" value="rve"/>
    <property type="match status" value="1"/>
</dbReference>
<dbReference type="Gene3D" id="3.30.420.10">
    <property type="entry name" value="Ribonuclease H-like superfamily/Ribonuclease H"/>
    <property type="match status" value="1"/>
</dbReference>
<dbReference type="Pfam" id="PF17921">
    <property type="entry name" value="Integrase_H2C2"/>
    <property type="match status" value="1"/>
</dbReference>
<reference evidence="4" key="1">
    <citation type="submission" date="2012-01" db="EMBL/GenBank/DDBJ databases">
        <title>The Genome Sequence of Oreochromis niloticus (Nile Tilapia).</title>
        <authorList>
            <consortium name="Broad Institute Genome Assembly Team"/>
            <consortium name="Broad Institute Sequencing Platform"/>
            <person name="Di Palma F."/>
            <person name="Johnson J."/>
            <person name="Lander E.S."/>
            <person name="Lindblad-Toh K."/>
        </authorList>
    </citation>
    <scope>NUCLEOTIDE SEQUENCE [LARGE SCALE GENOMIC DNA]</scope>
</reference>
<dbReference type="InterPro" id="IPR050951">
    <property type="entry name" value="Retrovirus_Pol_polyprotein"/>
</dbReference>
<dbReference type="InterPro" id="IPR041588">
    <property type="entry name" value="Integrase_H2C2"/>
</dbReference>
<dbReference type="InterPro" id="IPR012337">
    <property type="entry name" value="RNaseH-like_sf"/>
</dbReference>
<dbReference type="Gene3D" id="1.10.340.70">
    <property type="match status" value="1"/>
</dbReference>
<dbReference type="PANTHER" id="PTHR37984">
    <property type="entry name" value="PROTEIN CBG26694"/>
    <property type="match status" value="1"/>
</dbReference>
<dbReference type="InterPro" id="IPR036397">
    <property type="entry name" value="RNaseH_sf"/>
</dbReference>
<dbReference type="FunFam" id="1.10.340.70:FF:000001">
    <property type="entry name" value="Retrovirus-related Pol polyprotein from transposon gypsy-like Protein"/>
    <property type="match status" value="1"/>
</dbReference>
<reference evidence="3" key="3">
    <citation type="submission" date="2025-09" db="UniProtKB">
        <authorList>
            <consortium name="Ensembl"/>
        </authorList>
    </citation>
    <scope>IDENTIFICATION</scope>
</reference>
<dbReference type="OMA" id="CLSHAQE"/>
<dbReference type="AlphaFoldDB" id="A0A669DG53"/>
<reference evidence="3" key="2">
    <citation type="submission" date="2025-08" db="UniProtKB">
        <authorList>
            <consortium name="Ensembl"/>
        </authorList>
    </citation>
    <scope>IDENTIFICATION</scope>
</reference>
<accession>A0A669DG53</accession>
<dbReference type="GO" id="GO:0003676">
    <property type="term" value="F:nucleic acid binding"/>
    <property type="evidence" value="ECO:0007669"/>
    <property type="project" value="InterPro"/>
</dbReference>
<dbReference type="Ensembl" id="ENSONIT00000092150.1">
    <property type="protein sequence ID" value="ENSONIP00000059692.1"/>
    <property type="gene ID" value="ENSONIG00000036599.1"/>
</dbReference>
<sequence length="384" mass="42732">RGTKNGPQGPVLRNDIAGDKVLPVPEVVDKPSRVPEEDELLKSHPDVFSVSVLTRSQARKLEEVTLSETVLGSVLTGDREPAVSPSKPALDEQGLTTLSEVLPLPVSRECLSHAQEKDESLAKCFKEVSELTNNKKAHRFYLEDGLLLRKWVSRPALQQEGGDEGWGVVRQIVIPRDYRSGILQLAHEHPWSGHLGITKTYDRVLQHFFWPGLKKDVAKFCKTCQVCQIVGKPNQTVPPAPLKPIPVVGEPFERVLVDCVGPLPRTKAGNQFLLTIMCATTRFPEAIPLRKITAPTVIKALLKFFSTFGLPRVVQTDQGSNFQSKLFKQTLQSLGIKHIPSSPYHPQSQGALERWEQVKVMECYVKLHTKKPTMSINVTVQKGV</sequence>
<evidence type="ECO:0000313" key="3">
    <source>
        <dbReference type="Ensembl" id="ENSONIP00000059692.1"/>
    </source>
</evidence>
<dbReference type="PANTHER" id="PTHR37984:SF15">
    <property type="entry name" value="INTEGRASE CATALYTIC DOMAIN-CONTAINING PROTEIN"/>
    <property type="match status" value="1"/>
</dbReference>